<keyword evidence="4" id="KW-1185">Reference proteome</keyword>
<comment type="caution">
    <text evidence="3">The sequence shown here is derived from an EMBL/GenBank/DDBJ whole genome shotgun (WGS) entry which is preliminary data.</text>
</comment>
<accession>A0A7W6CM07</accession>
<sequence length="393" mass="42505">MNSGSQTLADARSPTVEPANRPNVPTAFKTASKWMGMLVARMASTLSVLDQPFQEAIDFLKQKTATPTKSWRDVWDGAHSKMFMVAGATSTALVGDIQAEIAKALENGTTLADFRTGFDAIVKKHGWSYNGDRGWRTRTIFETNLRTAYAAGRYAQMTEPDNLATFPYWQYNHSGSLHPRLQHKAWNGLCLAADDPAWDSMYPPNGFGCGCFVTPVSRPGLRRLGKAGPDRAPDLDQLGTDQPLGIDPSFAYNPGKVWLDQTAPGPTPVSANEATVAAFIRSAGRGKWPDGSWTPAGVVDEQVAAQLGVGAGAELRLLAETVRSLDVSSIEANDYAIVPRRLVRGGKVSAKGKGSFVVSKDIDGRSWSADVDVVKDGKRTKLHLGKIRSEVKQ</sequence>
<evidence type="ECO:0000259" key="2">
    <source>
        <dbReference type="Pfam" id="PF04233"/>
    </source>
</evidence>
<dbReference type="AlphaFoldDB" id="A0A7W6CM07"/>
<evidence type="ECO:0000313" key="4">
    <source>
        <dbReference type="Proteomes" id="UP000582090"/>
    </source>
</evidence>
<dbReference type="RefSeq" id="WP_246400122.1">
    <property type="nucleotide sequence ID" value="NZ_JACIDW010000002.1"/>
</dbReference>
<organism evidence="3 4">
    <name type="scientific">Rhizobium metallidurans</name>
    <dbReference type="NCBI Taxonomy" id="1265931"/>
    <lineage>
        <taxon>Bacteria</taxon>
        <taxon>Pseudomonadati</taxon>
        <taxon>Pseudomonadota</taxon>
        <taxon>Alphaproteobacteria</taxon>
        <taxon>Hyphomicrobiales</taxon>
        <taxon>Rhizobiaceae</taxon>
        <taxon>Rhizobium/Agrobacterium group</taxon>
        <taxon>Rhizobium</taxon>
    </lineage>
</organism>
<dbReference type="Pfam" id="PF04233">
    <property type="entry name" value="Phage_Mu_F"/>
    <property type="match status" value="1"/>
</dbReference>
<dbReference type="InterPro" id="IPR006528">
    <property type="entry name" value="Phage_head_morphogenesis_dom"/>
</dbReference>
<evidence type="ECO:0000313" key="3">
    <source>
        <dbReference type="EMBL" id="MBB3963495.1"/>
    </source>
</evidence>
<evidence type="ECO:0000256" key="1">
    <source>
        <dbReference type="SAM" id="MobiDB-lite"/>
    </source>
</evidence>
<reference evidence="3 4" key="1">
    <citation type="submission" date="2020-08" db="EMBL/GenBank/DDBJ databases">
        <title>Genomic Encyclopedia of Type Strains, Phase IV (KMG-IV): sequencing the most valuable type-strain genomes for metagenomic binning, comparative biology and taxonomic classification.</title>
        <authorList>
            <person name="Goeker M."/>
        </authorList>
    </citation>
    <scope>NUCLEOTIDE SEQUENCE [LARGE SCALE GENOMIC DNA]</scope>
    <source>
        <strain evidence="3 4">DSM 26575</strain>
    </source>
</reference>
<protein>
    <recommendedName>
        <fullName evidence="2">Phage head morphogenesis domain-containing protein</fullName>
    </recommendedName>
</protein>
<feature type="region of interest" description="Disordered" evidence="1">
    <location>
        <begin position="1"/>
        <end position="24"/>
    </location>
</feature>
<name>A0A7W6CM07_9HYPH</name>
<gene>
    <name evidence="3" type="ORF">GGQ67_001120</name>
</gene>
<proteinExistence type="predicted"/>
<dbReference type="EMBL" id="JACIDW010000002">
    <property type="protein sequence ID" value="MBB3963495.1"/>
    <property type="molecule type" value="Genomic_DNA"/>
</dbReference>
<feature type="domain" description="Phage head morphogenesis" evidence="2">
    <location>
        <begin position="96"/>
        <end position="213"/>
    </location>
</feature>
<dbReference type="Proteomes" id="UP000582090">
    <property type="component" value="Unassembled WGS sequence"/>
</dbReference>